<gene>
    <name evidence="4" type="ORF">HMPREF9134_01572</name>
</gene>
<dbReference type="AlphaFoldDB" id="L1NA82"/>
<keyword evidence="1" id="KW-0547">Nucleotide-binding</keyword>
<dbReference type="EMBL" id="AMEQ01000040">
    <property type="protein sequence ID" value="EKY00241.1"/>
    <property type="molecule type" value="Genomic_DNA"/>
</dbReference>
<protein>
    <submittedName>
        <fullName evidence="4">Achromobactin ABC transporter, ATP-binding protein CbrD family protein</fullName>
    </submittedName>
</protein>
<dbReference type="InterPro" id="IPR027417">
    <property type="entry name" value="P-loop_NTPase"/>
</dbReference>
<dbReference type="Pfam" id="PF00005">
    <property type="entry name" value="ABC_tran"/>
    <property type="match status" value="1"/>
</dbReference>
<reference evidence="4 5" key="1">
    <citation type="submission" date="2012-05" db="EMBL/GenBank/DDBJ databases">
        <authorList>
            <person name="Weinstock G."/>
            <person name="Sodergren E."/>
            <person name="Lobos E.A."/>
            <person name="Fulton L."/>
            <person name="Fulton R."/>
            <person name="Courtney L."/>
            <person name="Fronick C."/>
            <person name="O'Laughlin M."/>
            <person name="Godfrey J."/>
            <person name="Wilson R.M."/>
            <person name="Miner T."/>
            <person name="Farmer C."/>
            <person name="Delehaunty K."/>
            <person name="Cordes M."/>
            <person name="Minx P."/>
            <person name="Tomlinson C."/>
            <person name="Chen J."/>
            <person name="Wollam A."/>
            <person name="Pepin K.H."/>
            <person name="Bhonagiri V."/>
            <person name="Zhang X."/>
            <person name="Suruliraj S."/>
            <person name="Warren W."/>
            <person name="Mitreva M."/>
            <person name="Mardis E.R."/>
            <person name="Wilson R.K."/>
        </authorList>
    </citation>
    <scope>NUCLEOTIDE SEQUENCE [LARGE SCALE GENOMIC DNA]</scope>
    <source>
        <strain evidence="4 5">F0037</strain>
    </source>
</reference>
<dbReference type="InterPro" id="IPR003439">
    <property type="entry name" value="ABC_transporter-like_ATP-bd"/>
</dbReference>
<dbReference type="CDD" id="cd03214">
    <property type="entry name" value="ABC_Iron-Siderophores_B12_Hemin"/>
    <property type="match status" value="1"/>
</dbReference>
<accession>L1NA82</accession>
<dbReference type="SUPFAM" id="SSF52540">
    <property type="entry name" value="P-loop containing nucleoside triphosphate hydrolases"/>
    <property type="match status" value="1"/>
</dbReference>
<dbReference type="InterPro" id="IPR003593">
    <property type="entry name" value="AAA+_ATPase"/>
</dbReference>
<organism evidence="4 5">
    <name type="scientific">Porphyromonas catoniae F0037</name>
    <dbReference type="NCBI Taxonomy" id="1127696"/>
    <lineage>
        <taxon>Bacteria</taxon>
        <taxon>Pseudomonadati</taxon>
        <taxon>Bacteroidota</taxon>
        <taxon>Bacteroidia</taxon>
        <taxon>Bacteroidales</taxon>
        <taxon>Porphyromonadaceae</taxon>
        <taxon>Porphyromonas</taxon>
    </lineage>
</organism>
<evidence type="ECO:0000313" key="5">
    <source>
        <dbReference type="Proteomes" id="UP000010408"/>
    </source>
</evidence>
<dbReference type="Proteomes" id="UP000010408">
    <property type="component" value="Unassembled WGS sequence"/>
</dbReference>
<sequence length="335" mass="37257">MVECPHLLLENLSTGYAEPRGRRTVSSGLNLGIASGEVVMLMGPNGSGKSTLMHTIAGLLPPLSGKVKILGRSLARLGRRDVARALSLVLTERVDEGNMTVWDVVALGRYPYTNFFGKLQREDEKMVAEAVEQSHLKGMEHRLITELSDGERQRVMVARALAQDTPLILLDEPTAHLDLPSRLDLVLMLRRLAHELGKSMLVSTHELDLALSWGDRLWLMEREGKVVSDIPEALVLGGHVGRVFGTEELSYDVERGEFLVQREDLRPICLVAEGMPSEDHRVYWTMHALSRLGYKRSEDTETGLKLVVTPTDWQIKDGEEVRSYGSLTDLVSALS</sequence>
<dbReference type="GO" id="GO:0005524">
    <property type="term" value="F:ATP binding"/>
    <property type="evidence" value="ECO:0007669"/>
    <property type="project" value="UniProtKB-KW"/>
</dbReference>
<proteinExistence type="predicted"/>
<dbReference type="HOGENOM" id="CLU_000604_1_11_10"/>
<dbReference type="PROSITE" id="PS50893">
    <property type="entry name" value="ABC_TRANSPORTER_2"/>
    <property type="match status" value="1"/>
</dbReference>
<dbReference type="PANTHER" id="PTHR42794">
    <property type="entry name" value="HEMIN IMPORT ATP-BINDING PROTEIN HMUV"/>
    <property type="match status" value="1"/>
</dbReference>
<evidence type="ECO:0000313" key="4">
    <source>
        <dbReference type="EMBL" id="EKY00241.1"/>
    </source>
</evidence>
<evidence type="ECO:0000259" key="3">
    <source>
        <dbReference type="PROSITE" id="PS50893"/>
    </source>
</evidence>
<keyword evidence="2 4" id="KW-0067">ATP-binding</keyword>
<feature type="domain" description="ABC transporter" evidence="3">
    <location>
        <begin position="7"/>
        <end position="247"/>
    </location>
</feature>
<dbReference type="eggNOG" id="COG1120">
    <property type="taxonomic scope" value="Bacteria"/>
</dbReference>
<name>L1NA82_9PORP</name>
<dbReference type="PANTHER" id="PTHR42794:SF2">
    <property type="entry name" value="ABC TRANSPORTER ATP-BINDING PROTEIN"/>
    <property type="match status" value="1"/>
</dbReference>
<dbReference type="PATRIC" id="fig|1127696.3.peg.1418"/>
<dbReference type="SMART" id="SM00382">
    <property type="entry name" value="AAA"/>
    <property type="match status" value="1"/>
</dbReference>
<dbReference type="GO" id="GO:0016887">
    <property type="term" value="F:ATP hydrolysis activity"/>
    <property type="evidence" value="ECO:0007669"/>
    <property type="project" value="InterPro"/>
</dbReference>
<comment type="caution">
    <text evidence="4">The sequence shown here is derived from an EMBL/GenBank/DDBJ whole genome shotgun (WGS) entry which is preliminary data.</text>
</comment>
<dbReference type="STRING" id="1127696.HMPREF9134_01572"/>
<dbReference type="Gene3D" id="3.40.50.300">
    <property type="entry name" value="P-loop containing nucleotide triphosphate hydrolases"/>
    <property type="match status" value="1"/>
</dbReference>
<evidence type="ECO:0000256" key="2">
    <source>
        <dbReference type="ARBA" id="ARBA00022840"/>
    </source>
</evidence>
<evidence type="ECO:0000256" key="1">
    <source>
        <dbReference type="ARBA" id="ARBA00022741"/>
    </source>
</evidence>